<reference evidence="4 5" key="1">
    <citation type="submission" date="2012-12" db="EMBL/GenBank/DDBJ databases">
        <title>Whole genome shotgun sequence of Gordonia hirsuta NBRC 16056.</title>
        <authorList>
            <person name="Isaki-Nakamura S."/>
            <person name="Hosoyama A."/>
            <person name="Tsuchikane K."/>
            <person name="Katsumata H."/>
            <person name="Baba S."/>
            <person name="Yamazaki S."/>
            <person name="Fujita N."/>
        </authorList>
    </citation>
    <scope>NUCLEOTIDE SEQUENCE [LARGE SCALE GENOMIC DNA]</scope>
    <source>
        <strain evidence="4 5">NBRC 16056</strain>
    </source>
</reference>
<dbReference type="Pfam" id="PF02126">
    <property type="entry name" value="PTE"/>
    <property type="match status" value="1"/>
</dbReference>
<dbReference type="PROSITE" id="PS51347">
    <property type="entry name" value="PHOSPHOTRIESTERASE_2"/>
    <property type="match status" value="1"/>
</dbReference>
<dbReference type="SUPFAM" id="SSF51556">
    <property type="entry name" value="Metallo-dependent hydrolases"/>
    <property type="match status" value="1"/>
</dbReference>
<proteinExistence type="inferred from homology"/>
<evidence type="ECO:0000313" key="4">
    <source>
        <dbReference type="EMBL" id="GAC58763.1"/>
    </source>
</evidence>
<evidence type="ECO:0000256" key="2">
    <source>
        <dbReference type="ARBA" id="ARBA00022801"/>
    </source>
</evidence>
<dbReference type="EMBL" id="BANT01000048">
    <property type="protein sequence ID" value="GAC58763.1"/>
    <property type="molecule type" value="Genomic_DNA"/>
</dbReference>
<dbReference type="eggNOG" id="COG1735">
    <property type="taxonomic scope" value="Bacteria"/>
</dbReference>
<gene>
    <name evidence="4" type="primary">qsdA</name>
    <name evidence="4" type="ORF">GOHSU_48_00230</name>
</gene>
<accession>L7LFC6</accession>
<dbReference type="PANTHER" id="PTHR10819:SF3">
    <property type="entry name" value="PHOSPHOTRIESTERASE-RELATED PROTEIN"/>
    <property type="match status" value="1"/>
</dbReference>
<keyword evidence="5" id="KW-1185">Reference proteome</keyword>
<organism evidence="4 5">
    <name type="scientific">Gordonia hirsuta DSM 44140 = NBRC 16056</name>
    <dbReference type="NCBI Taxonomy" id="1121927"/>
    <lineage>
        <taxon>Bacteria</taxon>
        <taxon>Bacillati</taxon>
        <taxon>Actinomycetota</taxon>
        <taxon>Actinomycetes</taxon>
        <taxon>Mycobacteriales</taxon>
        <taxon>Gordoniaceae</taxon>
        <taxon>Gordonia</taxon>
    </lineage>
</organism>
<sequence length="346" mass="37664">MKGAMQTINTVLGPIDAAGLGTVLAHEHVFILNEDYRLNFLPDWDEEGEIARAVTRLRELKELGVDSLLDVSVAGLGRNVERVRRVAEQTDLNILATTGYFTYNDLPLQLHYTGPGLGFDVPEPMVASFVRDLTVGIGNTGIKAAALMCAIEAEGLTPGVERIMRSVGRAGVETGAPIIVHTNPHTQSGRVAQRVLAEEGVDLRRVMLAHCGDTGDLDYLRALADAGSVLGMDRFGVDVLLPHEVRVATVRALAEEGYADRMILSQSAYSYSDWFDEAAKAQFAPDWNYRCVVEKVVPQLLAEGIDRSLIDTMLVQVPRRLLTRTLGAEQATPLSDNSGLDPEKEA</sequence>
<evidence type="ECO:0000256" key="3">
    <source>
        <dbReference type="PROSITE-ProRule" id="PRU00679"/>
    </source>
</evidence>
<dbReference type="GO" id="GO:0016787">
    <property type="term" value="F:hydrolase activity"/>
    <property type="evidence" value="ECO:0007669"/>
    <property type="project" value="UniProtKB-KW"/>
</dbReference>
<comment type="similarity">
    <text evidence="3">Belongs to the metallo-dependent hydrolases superfamily. Phosphotriesterase family.</text>
</comment>
<evidence type="ECO:0000256" key="1">
    <source>
        <dbReference type="ARBA" id="ARBA00022723"/>
    </source>
</evidence>
<keyword evidence="2" id="KW-0378">Hydrolase</keyword>
<keyword evidence="1" id="KW-0479">Metal-binding</keyword>
<dbReference type="GO" id="GO:0008270">
    <property type="term" value="F:zinc ion binding"/>
    <property type="evidence" value="ECO:0007669"/>
    <property type="project" value="InterPro"/>
</dbReference>
<dbReference type="STRING" id="1121927.GOHSU_48_00230"/>
<evidence type="ECO:0000313" key="5">
    <source>
        <dbReference type="Proteomes" id="UP000053405"/>
    </source>
</evidence>
<dbReference type="PANTHER" id="PTHR10819">
    <property type="entry name" value="PHOSPHOTRIESTERASE-RELATED"/>
    <property type="match status" value="1"/>
</dbReference>
<dbReference type="InterPro" id="IPR032466">
    <property type="entry name" value="Metal_Hydrolase"/>
</dbReference>
<protein>
    <submittedName>
        <fullName evidence="4">N-acylhomoserine lactonase</fullName>
    </submittedName>
</protein>
<comment type="caution">
    <text evidence="3">Lacks conserved residue(s) required for the propagation of feature annotation.</text>
</comment>
<dbReference type="AlphaFoldDB" id="L7LFC6"/>
<dbReference type="Proteomes" id="UP000053405">
    <property type="component" value="Unassembled WGS sequence"/>
</dbReference>
<dbReference type="Gene3D" id="3.20.20.140">
    <property type="entry name" value="Metal-dependent hydrolases"/>
    <property type="match status" value="1"/>
</dbReference>
<name>L7LFC6_9ACTN</name>
<comment type="caution">
    <text evidence="4">The sequence shown here is derived from an EMBL/GenBank/DDBJ whole genome shotgun (WGS) entry which is preliminary data.</text>
</comment>
<dbReference type="InterPro" id="IPR001559">
    <property type="entry name" value="Phosphotriesterase"/>
</dbReference>